<gene>
    <name evidence="1" type="ORF">PF008_g24256</name>
</gene>
<name>A0A6G0QNK3_9STRA</name>
<dbReference type="Proteomes" id="UP000486351">
    <property type="component" value="Unassembled WGS sequence"/>
</dbReference>
<comment type="caution">
    <text evidence="1">The sequence shown here is derived from an EMBL/GenBank/DDBJ whole genome shotgun (WGS) entry which is preliminary data.</text>
</comment>
<protein>
    <submittedName>
        <fullName evidence="1">Uncharacterized protein</fullName>
    </submittedName>
</protein>
<reference evidence="1 2" key="1">
    <citation type="submission" date="2018-09" db="EMBL/GenBank/DDBJ databases">
        <title>Genomic investigation of the strawberry pathogen Phytophthora fragariae indicates pathogenicity is determined by transcriptional variation in three key races.</title>
        <authorList>
            <person name="Adams T.M."/>
            <person name="Armitage A.D."/>
            <person name="Sobczyk M.K."/>
            <person name="Bates H.J."/>
            <person name="Dunwell J.M."/>
            <person name="Nellist C.F."/>
            <person name="Harrison R.J."/>
        </authorList>
    </citation>
    <scope>NUCLEOTIDE SEQUENCE [LARGE SCALE GENOMIC DNA]</scope>
    <source>
        <strain evidence="1 2">NOV-77</strain>
    </source>
</reference>
<evidence type="ECO:0000313" key="2">
    <source>
        <dbReference type="Proteomes" id="UP000486351"/>
    </source>
</evidence>
<sequence length="207" mass="23319">MAALPGALGNAVAVDLPPSIRDWQPLVRPKKKVILTMTPFVEPGFEKKGAQLCWYRILNFRTPMPIDGDLVLKCSAEGIVAFAGWAGPQHPWQILKLPESALLFDVDPFMPSVHISIRGSKEDRTVKLWRQAHGNAFQKSESPDVGMALWERGHWALNAVVEAAIVALARIHGENSARVKAVRRAWVIYYRGRSRRADNLRNRFMQF</sequence>
<proteinExistence type="predicted"/>
<dbReference type="AlphaFoldDB" id="A0A6G0QNK3"/>
<organism evidence="1 2">
    <name type="scientific">Phytophthora fragariae</name>
    <dbReference type="NCBI Taxonomy" id="53985"/>
    <lineage>
        <taxon>Eukaryota</taxon>
        <taxon>Sar</taxon>
        <taxon>Stramenopiles</taxon>
        <taxon>Oomycota</taxon>
        <taxon>Peronosporomycetes</taxon>
        <taxon>Peronosporales</taxon>
        <taxon>Peronosporaceae</taxon>
        <taxon>Phytophthora</taxon>
    </lineage>
</organism>
<dbReference type="EMBL" id="QXFY01002567">
    <property type="protein sequence ID" value="KAE9295467.1"/>
    <property type="molecule type" value="Genomic_DNA"/>
</dbReference>
<evidence type="ECO:0000313" key="1">
    <source>
        <dbReference type="EMBL" id="KAE9295467.1"/>
    </source>
</evidence>
<accession>A0A6G0QNK3</accession>